<feature type="compositionally biased region" description="Pro residues" evidence="1">
    <location>
        <begin position="1111"/>
        <end position="1124"/>
    </location>
</feature>
<dbReference type="PANTHER" id="PTHR21113:SF4">
    <property type="entry name" value="CHITIN-BINDING TYPE-4 DOMAIN-CONTAINING PROTEIN"/>
    <property type="match status" value="1"/>
</dbReference>
<feature type="domain" description="Chitin-binding type-2" evidence="2">
    <location>
        <begin position="89"/>
        <end position="149"/>
    </location>
</feature>
<dbReference type="PANTHER" id="PTHR21113">
    <property type="entry name" value="AGAP001705-PA"/>
    <property type="match status" value="1"/>
</dbReference>
<dbReference type="Pfam" id="PF01607">
    <property type="entry name" value="CBM_14"/>
    <property type="match status" value="2"/>
</dbReference>
<feature type="domain" description="Chitin-binding type-2" evidence="2">
    <location>
        <begin position="158"/>
        <end position="218"/>
    </location>
</feature>
<organism evidence="3 4">
    <name type="scientific">Cyclotella atomus</name>
    <dbReference type="NCBI Taxonomy" id="382360"/>
    <lineage>
        <taxon>Eukaryota</taxon>
        <taxon>Sar</taxon>
        <taxon>Stramenopiles</taxon>
        <taxon>Ochrophyta</taxon>
        <taxon>Bacillariophyta</taxon>
        <taxon>Coscinodiscophyceae</taxon>
        <taxon>Thalassiosirophycidae</taxon>
        <taxon>Stephanodiscales</taxon>
        <taxon>Stephanodiscaceae</taxon>
        <taxon>Cyclotella</taxon>
    </lineage>
</organism>
<dbReference type="InterPro" id="IPR036508">
    <property type="entry name" value="Chitin-bd_dom_sf"/>
</dbReference>
<dbReference type="Gene3D" id="2.170.140.10">
    <property type="entry name" value="Chitin binding domain"/>
    <property type="match status" value="2"/>
</dbReference>
<dbReference type="InterPro" id="IPR002557">
    <property type="entry name" value="Chitin-bd_dom"/>
</dbReference>
<feature type="domain" description="Chitin-binding type-2" evidence="2">
    <location>
        <begin position="273"/>
        <end position="332"/>
    </location>
</feature>
<feature type="region of interest" description="Disordered" evidence="1">
    <location>
        <begin position="1111"/>
        <end position="1161"/>
    </location>
</feature>
<evidence type="ECO:0000313" key="3">
    <source>
        <dbReference type="EMBL" id="KAL3802293.1"/>
    </source>
</evidence>
<protein>
    <recommendedName>
        <fullName evidence="2">Chitin-binding type-2 domain-containing protein</fullName>
    </recommendedName>
</protein>
<reference evidence="3 4" key="1">
    <citation type="submission" date="2024-10" db="EMBL/GenBank/DDBJ databases">
        <title>Updated reference genomes for cyclostephanoid diatoms.</title>
        <authorList>
            <person name="Roberts W.R."/>
            <person name="Alverson A.J."/>
        </authorList>
    </citation>
    <scope>NUCLEOTIDE SEQUENCE [LARGE SCALE GENOMIC DNA]</scope>
    <source>
        <strain evidence="3 4">AJA010-31</strain>
    </source>
</reference>
<dbReference type="SMART" id="SM00494">
    <property type="entry name" value="ChtBD2"/>
    <property type="match status" value="3"/>
</dbReference>
<dbReference type="Proteomes" id="UP001530400">
    <property type="component" value="Unassembled WGS sequence"/>
</dbReference>
<comment type="caution">
    <text evidence="3">The sequence shown here is derived from an EMBL/GenBank/DDBJ whole genome shotgun (WGS) entry which is preliminary data.</text>
</comment>
<feature type="compositionally biased region" description="Low complexity" evidence="1">
    <location>
        <begin position="1137"/>
        <end position="1148"/>
    </location>
</feature>
<accession>A0ABD3QPG1</accession>
<dbReference type="Gene3D" id="1.10.530.10">
    <property type="match status" value="2"/>
</dbReference>
<evidence type="ECO:0000259" key="2">
    <source>
        <dbReference type="PROSITE" id="PS50940"/>
    </source>
</evidence>
<evidence type="ECO:0000256" key="1">
    <source>
        <dbReference type="SAM" id="MobiDB-lite"/>
    </source>
</evidence>
<sequence length="1646" mass="182153">MKRPVNLISTPASCAAGQFGFHKLTTKRAVHLSLHNILAISLLCSYNYVTAEYIALNKPQDQSTHLKQQEESSAASFASSYTQLNSKCDNPCVSISSYSLQPLPQTNCRDYVLCQDYQETYRYSCPDRQKFDGTKKKCVEGDVICRCEDTLTIESEAEAICLLNKGGSGRHFPVRDCQEYVTCRRDGTVKDISSCQEGHLFDSTLGQCDRQDRVKCTLADAVQDAGTDAVSEGTSSNFGALSFGNQISNVDNGAQPNVQDMKEKSDEITAEDSIYCAQTAGSNYAIVPLPECKQFVSCLAGKVVQKQTCAEGLIFDDTIGGCNWNYLAVCNVFYPPSKAPTKRPTFAPTVPPPTRAPVTWKPTIAGPTNLPTAKPVPQTSKPTVPLTFPPITDSPTSSDAFPKVLDWISDHVTELNQEVFRSYSREGLSYRSYWFQYSDFMDALKLMSEKSITGDKKHIFYLGNTPPEWEYGLVNVAAFLSQAMTESISKDACDEYNWEVNSDDFSNAEGENGGKPDEHYATSNACGQGGLNYQEFHCDAEESHMECSVDRNMKIQATTSEVYPNAPPPLTCRPRTTTDSFTGFWDVMTGKENAAFPYENSFGRTDVEGCCFWGRGAIHTKGVCNLGKLNYYLGLKASKDGRPSRYPTVDFCGFPEAICAGPESREMRWVTSFFEWTERIQSYDDGKGWNYMTELKKFVDNGMWDMDFLYAVSALVTQGCHDPPCNGAKTNVNGGFGSASDVRIADERAKNFQTALVALDAGGDKALVRALTNFLSDNKEVMNSKILQSQTPEGQLYPSYRYQLSDLLSALTTISSEGVAGKKFYAGDSSVAMGVRYGIVNAVMFLAQAYKESIQYDACDENNWSMVNDRFPLSNSCGQLDMSYQDMHCSEEEAHMECPVKPEMEQYALTSALWFQAPGPFKCGPRSKFPVTGYWDYESGKENNEDAYANDRGRVDVEGCCWWGRGIIQTRGVCSYGKLNYWLGTRAAREGRKSLYPTIDFCEFPQGVCSSDETYGGELQWMVGLFEWVDRIQAYDQDGWNYIDDLKAFVDGGYTDFDFVDHVSSILNLGCHSPPCTGISPTATEAHNQRDRNDVFQRFLNQLRVVYNFPAPPPPTPMPTPYPTEEPSIHVPTTDSPTEPQLPTETPTISPAPTSLAGRPPKKTATDFIERVLLSQDKFQDILLLSEYPYGTYPSYLYTWKSFLGALEKMTTDEIGPGSGNWFYIGEENTQDYGLVNLAAFLAHGVTQSIHYDSCDENNWELVDFRYPLSNSCGQGLNGGLLYEEQVCTDEDEGFECKVDDKMEIYGVTHASWIGAPQPFYCGDKTTGYWDHVTGLERNDKPFKNAAGRSSTTGCCWWGRGVLQVRGVCQYGKLNRYLGSAAKRGNSMYPDINFCENPGAICSDRRAPELRWVTGMFYWANQIQRNRMNFDYLGTLKDYVNAGDLEDSSFIDSLNFALGGRPGVDLNRTDVFFKALRTFGLIEEQTIDVTANATNSTEAQMNETKTTDSEGNVTIIEEGAGSEGNITITEDDANSTATSITDGSQVTNTNDTATEMMAFIDDPSITATVTTNYCGASWTSAATDCGVACPSGMDMECPPNQFCFAEITTCSSSLLITVATNWCGKDWDDAATVCTKSCPAGLDSGK</sequence>
<name>A0ABD3QPG1_9STRA</name>
<dbReference type="PROSITE" id="PS50940">
    <property type="entry name" value="CHIT_BIND_II"/>
    <property type="match status" value="3"/>
</dbReference>
<dbReference type="SUPFAM" id="SSF57625">
    <property type="entry name" value="Invertebrate chitin-binding proteins"/>
    <property type="match status" value="2"/>
</dbReference>
<proteinExistence type="predicted"/>
<dbReference type="EMBL" id="JALLPJ020000104">
    <property type="protein sequence ID" value="KAL3802293.1"/>
    <property type="molecule type" value="Genomic_DNA"/>
</dbReference>
<evidence type="ECO:0000313" key="4">
    <source>
        <dbReference type="Proteomes" id="UP001530400"/>
    </source>
</evidence>
<gene>
    <name evidence="3" type="ORF">ACHAWO_002141</name>
</gene>
<keyword evidence="4" id="KW-1185">Reference proteome</keyword>